<dbReference type="KEGG" id="amr:AM1_3502"/>
<proteinExistence type="predicted"/>
<dbReference type="AlphaFoldDB" id="B0C195"/>
<reference evidence="2 3" key="1">
    <citation type="journal article" date="2008" name="Proc. Natl. Acad. Sci. U.S.A.">
        <title>Niche adaptation and genome expansion in the chlorophyll d-producing cyanobacterium Acaryochloris marina.</title>
        <authorList>
            <person name="Swingley W.D."/>
            <person name="Chen M."/>
            <person name="Cheung P.C."/>
            <person name="Conrad A.L."/>
            <person name="Dejesa L.C."/>
            <person name="Hao J."/>
            <person name="Honchak B.M."/>
            <person name="Karbach L.E."/>
            <person name="Kurdoglu A."/>
            <person name="Lahiri S."/>
            <person name="Mastrian S.D."/>
            <person name="Miyashita H."/>
            <person name="Page L."/>
            <person name="Ramakrishna P."/>
            <person name="Satoh S."/>
            <person name="Sattley W.M."/>
            <person name="Shimada Y."/>
            <person name="Taylor H.L."/>
            <person name="Tomo T."/>
            <person name="Tsuchiya T."/>
            <person name="Wang Z.T."/>
            <person name="Raymond J."/>
            <person name="Mimuro M."/>
            <person name="Blankenship R.E."/>
            <person name="Touchman J.W."/>
        </authorList>
    </citation>
    <scope>NUCLEOTIDE SEQUENCE [LARGE SCALE GENOMIC DNA]</scope>
    <source>
        <strain evidence="3">MBIC 11017</strain>
    </source>
</reference>
<dbReference type="PANTHER" id="PTHR35333">
    <property type="entry name" value="BETA-LACTAMASE"/>
    <property type="match status" value="1"/>
</dbReference>
<feature type="domain" description="Beta-lactamase class A catalytic" evidence="1">
    <location>
        <begin position="104"/>
        <end position="207"/>
    </location>
</feature>
<dbReference type="GO" id="GO:0030655">
    <property type="term" value="P:beta-lactam antibiotic catabolic process"/>
    <property type="evidence" value="ECO:0007669"/>
    <property type="project" value="InterPro"/>
</dbReference>
<dbReference type="InterPro" id="IPR012338">
    <property type="entry name" value="Beta-lactam/transpept-like"/>
</dbReference>
<dbReference type="Gene3D" id="3.40.710.10">
    <property type="entry name" value="DD-peptidase/beta-lactamase superfamily"/>
    <property type="match status" value="1"/>
</dbReference>
<name>B0C195_ACAM1</name>
<keyword evidence="3" id="KW-1185">Reference proteome</keyword>
<evidence type="ECO:0000259" key="1">
    <source>
        <dbReference type="Pfam" id="PF13354"/>
    </source>
</evidence>
<dbReference type="EMBL" id="CP000828">
    <property type="protein sequence ID" value="ABW28493.1"/>
    <property type="molecule type" value="Genomic_DNA"/>
</dbReference>
<dbReference type="InterPro" id="IPR000871">
    <property type="entry name" value="Beta-lactam_class-A"/>
</dbReference>
<dbReference type="HOGENOM" id="CLU_042385_0_0_3"/>
<dbReference type="STRING" id="329726.AM1_3502"/>
<evidence type="ECO:0000313" key="3">
    <source>
        <dbReference type="Proteomes" id="UP000000268"/>
    </source>
</evidence>
<dbReference type="GO" id="GO:0046677">
    <property type="term" value="P:response to antibiotic"/>
    <property type="evidence" value="ECO:0007669"/>
    <property type="project" value="InterPro"/>
</dbReference>
<dbReference type="PANTHER" id="PTHR35333:SF5">
    <property type="entry name" value="CONSERVED LIPOPROTEIN LPQF-RELATED"/>
    <property type="match status" value="1"/>
</dbReference>
<protein>
    <submittedName>
        <fullName evidence="2">Beta lactamase-related protein, putative</fullName>
    </submittedName>
</protein>
<dbReference type="SUPFAM" id="SSF56601">
    <property type="entry name" value="beta-lactamase/transpeptidase-like"/>
    <property type="match status" value="1"/>
</dbReference>
<dbReference type="Pfam" id="PF13354">
    <property type="entry name" value="Beta-lactamase2"/>
    <property type="match status" value="1"/>
</dbReference>
<dbReference type="InterPro" id="IPR045155">
    <property type="entry name" value="Beta-lactam_cat"/>
</dbReference>
<sequence>MLTRLFTSSVVLANWFTPSFLSQVAAPQVQTIISNMKQQLGPYQGVREDGTGFVVVFEKGIVPTRLVLNQQGLISGLLFQAPRAHPKPSQDLTSAFKALPGKVSVLVLENGTPKLSHNPDQPLAVGSAFKLAVLNVLKTQIAAKQQSWDAVVKLQPQLKSLPSGFLHTWPAKSSLTVYSLAALMISQSDNTATDHLIQLVGKPALEKLSPRNTPFLMTREAFVLKNPKNVSLRDRFLATEAKQRQALLSESAPLSSVTDFESGVLSPEIEWFYTTTELCQLMANVADLPVTQINPGLARPQDWQTISFKGGSEPGVLNFTTQLQSKDGKTYCVSATWNNNQPLEEAKFTALYSGLIDSLKSKPKAKPAAIPN</sequence>
<organism evidence="2 3">
    <name type="scientific">Acaryochloris marina (strain MBIC 11017)</name>
    <dbReference type="NCBI Taxonomy" id="329726"/>
    <lineage>
        <taxon>Bacteria</taxon>
        <taxon>Bacillati</taxon>
        <taxon>Cyanobacteriota</taxon>
        <taxon>Cyanophyceae</taxon>
        <taxon>Acaryochloridales</taxon>
        <taxon>Acaryochloridaceae</taxon>
        <taxon>Acaryochloris</taxon>
    </lineage>
</organism>
<dbReference type="eggNOG" id="COG2367">
    <property type="taxonomic scope" value="Bacteria"/>
</dbReference>
<dbReference type="GO" id="GO:0008800">
    <property type="term" value="F:beta-lactamase activity"/>
    <property type="evidence" value="ECO:0007669"/>
    <property type="project" value="InterPro"/>
</dbReference>
<gene>
    <name evidence="2" type="ordered locus">AM1_3502</name>
</gene>
<dbReference type="Proteomes" id="UP000000268">
    <property type="component" value="Chromosome"/>
</dbReference>
<evidence type="ECO:0000313" key="2">
    <source>
        <dbReference type="EMBL" id="ABW28493.1"/>
    </source>
</evidence>
<accession>B0C195</accession>